<evidence type="ECO:0000313" key="3">
    <source>
        <dbReference type="Proteomes" id="UP000708208"/>
    </source>
</evidence>
<dbReference type="AlphaFoldDB" id="A0A8J2K0D7"/>
<sequence>MNYHQQKANADRRFGVATSRPQDKYISFMKYLRRLNKGVGVWSDWPLATASVRDRIRTSQIPKYTKPDGFEEQLSRNVPFSLIDTPARYAEMHQDLILEDVISLDYEFHKEHSYDGLIALVQIGTSRFNYKIDPFEVREEIMEDLVPNLLESNHVLKDEWKIEDPDDCFKTMKLAFKDHIIDTARCKKKIVHPKDITENRIREEWSKPNPVSYKKLVESLFRKNGIKLDKTGQAADFRKYPSDETLIATNVVRLSDPHHIRVFKSLLEWRDGLGRTMDEAPNNILDVKELERIAKASSSPLLWDGLVAMLHGNTCPFVVKQFRHILAIVNCDEVALRLMSQIV</sequence>
<dbReference type="GO" id="GO:0071037">
    <property type="term" value="P:nuclear polyadenylation-dependent snRNA catabolic process"/>
    <property type="evidence" value="ECO:0007669"/>
    <property type="project" value="TreeGrafter"/>
</dbReference>
<dbReference type="InterPro" id="IPR002562">
    <property type="entry name" value="3'-5'_exonuclease_dom"/>
</dbReference>
<dbReference type="GO" id="GO:0000175">
    <property type="term" value="F:3'-5'-RNA exonuclease activity"/>
    <property type="evidence" value="ECO:0007669"/>
    <property type="project" value="InterPro"/>
</dbReference>
<keyword evidence="3" id="KW-1185">Reference proteome</keyword>
<organism evidence="2 3">
    <name type="scientific">Allacma fusca</name>
    <dbReference type="NCBI Taxonomy" id="39272"/>
    <lineage>
        <taxon>Eukaryota</taxon>
        <taxon>Metazoa</taxon>
        <taxon>Ecdysozoa</taxon>
        <taxon>Arthropoda</taxon>
        <taxon>Hexapoda</taxon>
        <taxon>Collembola</taxon>
        <taxon>Symphypleona</taxon>
        <taxon>Sminthuridae</taxon>
        <taxon>Allacma</taxon>
    </lineage>
</organism>
<name>A0A8J2K0D7_9HEXA</name>
<evidence type="ECO:0000313" key="2">
    <source>
        <dbReference type="EMBL" id="CAG7727957.1"/>
    </source>
</evidence>
<dbReference type="PANTHER" id="PTHR12124:SF47">
    <property type="entry name" value="EXOSOME COMPONENT 10"/>
    <property type="match status" value="1"/>
</dbReference>
<dbReference type="GO" id="GO:0071040">
    <property type="term" value="P:nuclear polyadenylation-dependent antisense transcript catabolic process"/>
    <property type="evidence" value="ECO:0007669"/>
    <property type="project" value="TreeGrafter"/>
</dbReference>
<dbReference type="GO" id="GO:0003727">
    <property type="term" value="F:single-stranded RNA binding"/>
    <property type="evidence" value="ECO:0007669"/>
    <property type="project" value="TreeGrafter"/>
</dbReference>
<protein>
    <recommendedName>
        <fullName evidence="1">3'-5' exonuclease domain-containing protein</fullName>
    </recommendedName>
</protein>
<dbReference type="GO" id="GO:0000467">
    <property type="term" value="P:exonucleolytic trimming to generate mature 3'-end of 5.8S rRNA from tricistronic rRNA transcript (SSU-rRNA, 5.8S rRNA, LSU-rRNA)"/>
    <property type="evidence" value="ECO:0007669"/>
    <property type="project" value="InterPro"/>
</dbReference>
<dbReference type="EMBL" id="CAJVCH010156032">
    <property type="protein sequence ID" value="CAG7727957.1"/>
    <property type="molecule type" value="Genomic_DNA"/>
</dbReference>
<comment type="caution">
    <text evidence="2">The sequence shown here is derived from an EMBL/GenBank/DDBJ whole genome shotgun (WGS) entry which is preliminary data.</text>
</comment>
<accession>A0A8J2K0D7</accession>
<dbReference type="GO" id="GO:0071036">
    <property type="term" value="P:nuclear polyadenylation-dependent snoRNA catabolic process"/>
    <property type="evidence" value="ECO:0007669"/>
    <property type="project" value="TreeGrafter"/>
</dbReference>
<gene>
    <name evidence="2" type="ORF">AFUS01_LOCUS16772</name>
</gene>
<dbReference type="GO" id="GO:0000176">
    <property type="term" value="C:nuclear exosome (RNase complex)"/>
    <property type="evidence" value="ECO:0007669"/>
    <property type="project" value="TreeGrafter"/>
</dbReference>
<feature type="domain" description="3'-5' exonuclease" evidence="1">
    <location>
        <begin position="83"/>
        <end position="242"/>
    </location>
</feature>
<dbReference type="Pfam" id="PF01612">
    <property type="entry name" value="DNA_pol_A_exo1"/>
    <property type="match status" value="1"/>
</dbReference>
<dbReference type="InterPro" id="IPR045092">
    <property type="entry name" value="Rrp6-like"/>
</dbReference>
<dbReference type="Proteomes" id="UP000708208">
    <property type="component" value="Unassembled WGS sequence"/>
</dbReference>
<proteinExistence type="predicted"/>
<dbReference type="GO" id="GO:0071035">
    <property type="term" value="P:nuclear polyadenylation-dependent rRNA catabolic process"/>
    <property type="evidence" value="ECO:0007669"/>
    <property type="project" value="TreeGrafter"/>
</dbReference>
<dbReference type="GO" id="GO:0071051">
    <property type="term" value="P:poly(A)-dependent snoRNA 3'-end processing"/>
    <property type="evidence" value="ECO:0007669"/>
    <property type="project" value="TreeGrafter"/>
</dbReference>
<reference evidence="2" key="1">
    <citation type="submission" date="2021-06" db="EMBL/GenBank/DDBJ databases">
        <authorList>
            <person name="Hodson N. C."/>
            <person name="Mongue J. A."/>
            <person name="Jaron S. K."/>
        </authorList>
    </citation>
    <scope>NUCLEOTIDE SEQUENCE</scope>
</reference>
<dbReference type="GO" id="GO:0071044">
    <property type="term" value="P:histone mRNA catabolic process"/>
    <property type="evidence" value="ECO:0007669"/>
    <property type="project" value="TreeGrafter"/>
</dbReference>
<evidence type="ECO:0000259" key="1">
    <source>
        <dbReference type="Pfam" id="PF01612"/>
    </source>
</evidence>
<dbReference type="GO" id="GO:0071038">
    <property type="term" value="P:TRAMP-dependent tRNA surveillance pathway"/>
    <property type="evidence" value="ECO:0007669"/>
    <property type="project" value="TreeGrafter"/>
</dbReference>
<dbReference type="PANTHER" id="PTHR12124">
    <property type="entry name" value="POLYMYOSITIS/SCLERODERMA AUTOANTIGEN-RELATED"/>
    <property type="match status" value="1"/>
</dbReference>
<dbReference type="GO" id="GO:0071039">
    <property type="term" value="P:nuclear polyadenylation-dependent CUT catabolic process"/>
    <property type="evidence" value="ECO:0007669"/>
    <property type="project" value="TreeGrafter"/>
</dbReference>
<dbReference type="GO" id="GO:0005730">
    <property type="term" value="C:nucleolus"/>
    <property type="evidence" value="ECO:0007669"/>
    <property type="project" value="TreeGrafter"/>
</dbReference>